<evidence type="ECO:0000256" key="7">
    <source>
        <dbReference type="ARBA" id="ARBA00022741"/>
    </source>
</evidence>
<feature type="binding site" evidence="17">
    <location>
        <begin position="76"/>
        <end position="78"/>
    </location>
    <ligand>
        <name>ATP</name>
        <dbReference type="ChEBI" id="CHEBI:30616"/>
    </ligand>
</feature>
<evidence type="ECO:0000256" key="9">
    <source>
        <dbReference type="ARBA" id="ARBA00022840"/>
    </source>
</evidence>
<feature type="binding site" evidence="18">
    <location>
        <position position="67"/>
    </location>
    <ligand>
        <name>a divalent metal cation</name>
        <dbReference type="ChEBI" id="CHEBI:60240"/>
    </ligand>
</feature>
<comment type="caution">
    <text evidence="20">The sequence shown here is derived from an EMBL/GenBank/DDBJ whole genome shotgun (WGS) entry which is preliminary data.</text>
</comment>
<evidence type="ECO:0000313" key="21">
    <source>
        <dbReference type="Proteomes" id="UP000646308"/>
    </source>
</evidence>
<evidence type="ECO:0000256" key="2">
    <source>
        <dbReference type="ARBA" id="ARBA00005967"/>
    </source>
</evidence>
<keyword evidence="11" id="KW-0443">Lipid metabolism</keyword>
<keyword evidence="8 20" id="KW-0418">Kinase</keyword>
<evidence type="ECO:0000256" key="15">
    <source>
        <dbReference type="PIRSR" id="PIRSR600829-1"/>
    </source>
</evidence>
<reference evidence="20" key="1">
    <citation type="submission" date="2019-11" db="EMBL/GenBank/DDBJ databases">
        <title>Whole genome comparisons of Staphylococcus agnetis isolates from cattle and chickens.</title>
        <authorList>
            <person name="Rhoads D."/>
            <person name="Shwani A."/>
            <person name="Adkins P."/>
            <person name="Calcutt M."/>
            <person name="Middleton J."/>
        </authorList>
    </citation>
    <scope>NUCLEOTIDE SEQUENCE</scope>
    <source>
        <strain evidence="20">1387</strain>
    </source>
</reference>
<evidence type="ECO:0000256" key="6">
    <source>
        <dbReference type="ARBA" id="ARBA00022692"/>
    </source>
</evidence>
<keyword evidence="18" id="KW-0479">Metal-binding</keyword>
<accession>A0A2T4MJ70</accession>
<dbReference type="GO" id="GO:0016301">
    <property type="term" value="F:kinase activity"/>
    <property type="evidence" value="ECO:0007669"/>
    <property type="project" value="UniProtKB-KW"/>
</dbReference>
<dbReference type="InterPro" id="IPR036945">
    <property type="entry name" value="DAGK_sf"/>
</dbReference>
<dbReference type="GO" id="GO:0005524">
    <property type="term" value="F:ATP binding"/>
    <property type="evidence" value="ECO:0007669"/>
    <property type="project" value="UniProtKB-KW"/>
</dbReference>
<dbReference type="EMBL" id="WMFL01000085">
    <property type="protein sequence ID" value="NJI03373.1"/>
    <property type="molecule type" value="Genomic_DNA"/>
</dbReference>
<dbReference type="CDD" id="cd14265">
    <property type="entry name" value="UDPK_IM_like"/>
    <property type="match status" value="1"/>
</dbReference>
<feature type="binding site" evidence="17">
    <location>
        <position position="67"/>
    </location>
    <ligand>
        <name>ATP</name>
        <dbReference type="ChEBI" id="CHEBI:30616"/>
    </ligand>
</feature>
<keyword evidence="14" id="KW-1208">Phospholipid metabolism</keyword>
<evidence type="ECO:0000256" key="18">
    <source>
        <dbReference type="PIRSR" id="PIRSR600829-4"/>
    </source>
</evidence>
<protein>
    <submittedName>
        <fullName evidence="20">Diacylglycerol kinase</fullName>
    </submittedName>
</protein>
<comment type="subcellular location">
    <subcellularLocation>
        <location evidence="1">Cell membrane</location>
        <topology evidence="1">Multi-pass membrane protein</topology>
    </subcellularLocation>
</comment>
<dbReference type="OrthoDB" id="9789934at2"/>
<dbReference type="InterPro" id="IPR033717">
    <property type="entry name" value="UDPK"/>
</dbReference>
<evidence type="ECO:0000256" key="8">
    <source>
        <dbReference type="ARBA" id="ARBA00022777"/>
    </source>
</evidence>
<keyword evidence="12 19" id="KW-0472">Membrane</keyword>
<dbReference type="GO" id="GO:0046872">
    <property type="term" value="F:metal ion binding"/>
    <property type="evidence" value="ECO:0007669"/>
    <property type="project" value="UniProtKB-KW"/>
</dbReference>
<evidence type="ECO:0000256" key="19">
    <source>
        <dbReference type="SAM" id="Phobius"/>
    </source>
</evidence>
<keyword evidence="3" id="KW-1003">Cell membrane</keyword>
<comment type="similarity">
    <text evidence="2">Belongs to the bacterial diacylglycerol kinase family.</text>
</comment>
<feature type="transmembrane region" description="Helical" evidence="19">
    <location>
        <begin position="46"/>
        <end position="66"/>
    </location>
</feature>
<dbReference type="GO" id="GO:0005886">
    <property type="term" value="C:plasma membrane"/>
    <property type="evidence" value="ECO:0007669"/>
    <property type="project" value="UniProtKB-SubCell"/>
</dbReference>
<evidence type="ECO:0000256" key="4">
    <source>
        <dbReference type="ARBA" id="ARBA00022516"/>
    </source>
</evidence>
<evidence type="ECO:0000256" key="13">
    <source>
        <dbReference type="ARBA" id="ARBA00023209"/>
    </source>
</evidence>
<evidence type="ECO:0000256" key="11">
    <source>
        <dbReference type="ARBA" id="ARBA00023098"/>
    </source>
</evidence>
<dbReference type="InterPro" id="IPR000829">
    <property type="entry name" value="DAGK"/>
</dbReference>
<evidence type="ECO:0000313" key="20">
    <source>
        <dbReference type="EMBL" id="NJI03373.1"/>
    </source>
</evidence>
<dbReference type="GO" id="GO:0008654">
    <property type="term" value="P:phospholipid biosynthetic process"/>
    <property type="evidence" value="ECO:0007669"/>
    <property type="project" value="UniProtKB-KW"/>
</dbReference>
<organism evidence="20 21">
    <name type="scientific">Staphylococcus agnetis</name>
    <dbReference type="NCBI Taxonomy" id="985762"/>
    <lineage>
        <taxon>Bacteria</taxon>
        <taxon>Bacillati</taxon>
        <taxon>Bacillota</taxon>
        <taxon>Bacilli</taxon>
        <taxon>Bacillales</taxon>
        <taxon>Staphylococcaceae</taxon>
        <taxon>Staphylococcus</taxon>
    </lineage>
</organism>
<evidence type="ECO:0000256" key="10">
    <source>
        <dbReference type="ARBA" id="ARBA00022989"/>
    </source>
</evidence>
<feature type="active site" description="Proton acceptor" evidence="15">
    <location>
        <position position="60"/>
    </location>
</feature>
<feature type="transmembrane region" description="Helical" evidence="19">
    <location>
        <begin position="20"/>
        <end position="40"/>
    </location>
</feature>
<proteinExistence type="inferred from homology"/>
<feature type="transmembrane region" description="Helical" evidence="19">
    <location>
        <begin position="87"/>
        <end position="108"/>
    </location>
</feature>
<sequence>MIKRFKPALIGAITLLKKDINFLLHILCAVLVIITGILLKLSAVEWMFLCIAIFTVLITEAMNTAIEYAVDLTTMEYHVWAKHAKDIAAFAVLLASILAVIIGLIIFIPKII</sequence>
<comment type="cofactor">
    <cofactor evidence="18">
        <name>Mg(2+)</name>
        <dbReference type="ChEBI" id="CHEBI:18420"/>
    </cofactor>
    <text evidence="18">Mn(2+), Zn(2+), Cd(2+) and Co(2+) support activity to lesser extents.</text>
</comment>
<evidence type="ECO:0000256" key="14">
    <source>
        <dbReference type="ARBA" id="ARBA00023264"/>
    </source>
</evidence>
<keyword evidence="5" id="KW-0808">Transferase</keyword>
<keyword evidence="7 17" id="KW-0547">Nucleotide-binding</keyword>
<feature type="binding site" evidence="17">
    <location>
        <begin position="85"/>
        <end position="86"/>
    </location>
    <ligand>
        <name>ATP</name>
        <dbReference type="ChEBI" id="CHEBI:30616"/>
    </ligand>
</feature>
<dbReference type="Gene3D" id="1.10.287.3610">
    <property type="match status" value="1"/>
</dbReference>
<dbReference type="Proteomes" id="UP000646308">
    <property type="component" value="Unassembled WGS sequence"/>
</dbReference>
<dbReference type="PANTHER" id="PTHR34299:SF1">
    <property type="entry name" value="DIACYLGLYCEROL KINASE"/>
    <property type="match status" value="1"/>
</dbReference>
<name>A0A2T4MJ70_9STAP</name>
<dbReference type="PROSITE" id="PS01069">
    <property type="entry name" value="DAGK_PROKAR"/>
    <property type="match status" value="1"/>
</dbReference>
<keyword evidence="6 19" id="KW-0812">Transmembrane</keyword>
<evidence type="ECO:0000256" key="16">
    <source>
        <dbReference type="PIRSR" id="PIRSR600829-2"/>
    </source>
</evidence>
<keyword evidence="4" id="KW-0444">Lipid biosynthesis</keyword>
<evidence type="ECO:0000256" key="1">
    <source>
        <dbReference type="ARBA" id="ARBA00004651"/>
    </source>
</evidence>
<evidence type="ECO:0000256" key="5">
    <source>
        <dbReference type="ARBA" id="ARBA00022679"/>
    </source>
</evidence>
<dbReference type="Pfam" id="PF01219">
    <property type="entry name" value="DAGK_prokar"/>
    <property type="match status" value="1"/>
</dbReference>
<dbReference type="AlphaFoldDB" id="A0A2T4MJ70"/>
<keyword evidence="13" id="KW-0594">Phospholipid biosynthesis</keyword>
<evidence type="ECO:0000256" key="3">
    <source>
        <dbReference type="ARBA" id="ARBA00022475"/>
    </source>
</evidence>
<keyword evidence="10 19" id="KW-1133">Transmembrane helix</keyword>
<evidence type="ECO:0000256" key="17">
    <source>
        <dbReference type="PIRSR" id="PIRSR600829-3"/>
    </source>
</evidence>
<feature type="binding site" evidence="16">
    <location>
        <position position="60"/>
    </location>
    <ligand>
        <name>substrate</name>
    </ligand>
</feature>
<dbReference type="PANTHER" id="PTHR34299">
    <property type="entry name" value="DIACYLGLYCEROL KINASE"/>
    <property type="match status" value="1"/>
</dbReference>
<keyword evidence="18" id="KW-0460">Magnesium</keyword>
<evidence type="ECO:0000256" key="12">
    <source>
        <dbReference type="ARBA" id="ARBA00023136"/>
    </source>
</evidence>
<keyword evidence="9 17" id="KW-0067">ATP-binding</keyword>
<gene>
    <name evidence="20" type="ORF">GLV84_11095</name>
</gene>